<dbReference type="Pfam" id="PF00201">
    <property type="entry name" value="UDPGT"/>
    <property type="match status" value="1"/>
</dbReference>
<evidence type="ECO:0000256" key="1">
    <source>
        <dbReference type="ARBA" id="ARBA00022679"/>
    </source>
</evidence>
<proteinExistence type="inferred from homology"/>
<dbReference type="Gene3D" id="3.40.50.2000">
    <property type="entry name" value="Glycogen Phosphorylase B"/>
    <property type="match status" value="2"/>
</dbReference>
<evidence type="ECO:0000313" key="4">
    <source>
        <dbReference type="Proteomes" id="UP001595640"/>
    </source>
</evidence>
<dbReference type="InterPro" id="IPR050426">
    <property type="entry name" value="Glycosyltransferase_28"/>
</dbReference>
<evidence type="ECO:0000256" key="2">
    <source>
        <dbReference type="RuleBase" id="RU003718"/>
    </source>
</evidence>
<accession>A0ABV7LZZ0</accession>
<dbReference type="InterPro" id="IPR035595">
    <property type="entry name" value="UDP_glycos_trans_CS"/>
</dbReference>
<keyword evidence="4" id="KW-1185">Reference proteome</keyword>
<dbReference type="InterPro" id="IPR002213">
    <property type="entry name" value="UDP_glucos_trans"/>
</dbReference>
<organism evidence="3 4">
    <name type="scientific">Modicisalibacter luteus</name>
    <dbReference type="NCBI Taxonomy" id="453962"/>
    <lineage>
        <taxon>Bacteria</taxon>
        <taxon>Pseudomonadati</taxon>
        <taxon>Pseudomonadota</taxon>
        <taxon>Gammaproteobacteria</taxon>
        <taxon>Oceanospirillales</taxon>
        <taxon>Halomonadaceae</taxon>
        <taxon>Modicisalibacter</taxon>
    </lineage>
</organism>
<comment type="caution">
    <text evidence="3">The sequence shown here is derived from an EMBL/GenBank/DDBJ whole genome shotgun (WGS) entry which is preliminary data.</text>
</comment>
<dbReference type="RefSeq" id="WP_019019397.1">
    <property type="nucleotide sequence ID" value="NZ_BMXD01000002.1"/>
</dbReference>
<keyword evidence="1 2" id="KW-0808">Transferase</keyword>
<gene>
    <name evidence="3" type="ORF">ACFOEI_08990</name>
</gene>
<evidence type="ECO:0000313" key="3">
    <source>
        <dbReference type="EMBL" id="MFC3292206.1"/>
    </source>
</evidence>
<reference evidence="4" key="1">
    <citation type="journal article" date="2019" name="Int. J. Syst. Evol. Microbiol.">
        <title>The Global Catalogue of Microorganisms (GCM) 10K type strain sequencing project: providing services to taxonomists for standard genome sequencing and annotation.</title>
        <authorList>
            <consortium name="The Broad Institute Genomics Platform"/>
            <consortium name="The Broad Institute Genome Sequencing Center for Infectious Disease"/>
            <person name="Wu L."/>
            <person name="Ma J."/>
        </authorList>
    </citation>
    <scope>NUCLEOTIDE SEQUENCE [LARGE SCALE GENOMIC DNA]</scope>
    <source>
        <strain evidence="4">KCTC 12847</strain>
    </source>
</reference>
<dbReference type="SUPFAM" id="SSF53756">
    <property type="entry name" value="UDP-Glycosyltransferase/glycogen phosphorylase"/>
    <property type="match status" value="1"/>
</dbReference>
<protein>
    <submittedName>
        <fullName evidence="3">Glycosyltransferase</fullName>
    </submittedName>
</protein>
<dbReference type="CDD" id="cd03784">
    <property type="entry name" value="GT1_Gtf-like"/>
    <property type="match status" value="1"/>
</dbReference>
<dbReference type="EMBL" id="JBHRUH010000015">
    <property type="protein sequence ID" value="MFC3292206.1"/>
    <property type="molecule type" value="Genomic_DNA"/>
</dbReference>
<dbReference type="Proteomes" id="UP001595640">
    <property type="component" value="Unassembled WGS sequence"/>
</dbReference>
<comment type="similarity">
    <text evidence="2">Belongs to the UDP-glycosyltransferase family.</text>
</comment>
<sequence>MAKEPRHVGVIAPPFPSHYQALQALAVTLMERGHRVTFIGQPDAVRWLGEPRIGFHAVGHASHPPYSLERTLRLAANPGGPQGLRRLITELARTTNMLCREVPEALQTLGIDALLCDQMEAAGGLVAEDAGLLYISVACALPVNREPGIPLPVMPMAYGQGLRFSRMYDGSERVYDAVTRPLRRVIADNANAFGLSPRDGLHDCLSPYAQISQTVPGFELPRRALPAHFHHVGPLRAPASPQDELDFPVMEDQPLVFASLGTLQGHRFRVFKRIARACRRLDAKLLLAHCGGLSAAQARSLEREGATWVTDFAPQRAALARADVAVTHGGLNTVMDALSARTPMLVLPIAFDQPGVATRVVHAGVGLRASPTFASSRALARKLNDLLNGSRYIAPLDRLGLEVDAAGGAPAAADIIERVLTESGPAGRMGCI</sequence>
<keyword evidence="2" id="KW-0328">Glycosyltransferase</keyword>
<dbReference type="PANTHER" id="PTHR48050">
    <property type="entry name" value="STEROL 3-BETA-GLUCOSYLTRANSFERASE"/>
    <property type="match status" value="1"/>
</dbReference>
<dbReference type="PROSITE" id="PS00375">
    <property type="entry name" value="UDPGT"/>
    <property type="match status" value="1"/>
</dbReference>
<dbReference type="PANTHER" id="PTHR48050:SF13">
    <property type="entry name" value="STEROL 3-BETA-GLUCOSYLTRANSFERASE UGT80A2"/>
    <property type="match status" value="1"/>
</dbReference>
<name>A0ABV7LZZ0_9GAMM</name>